<dbReference type="InterPro" id="IPR004326">
    <property type="entry name" value="Mlo"/>
</dbReference>
<feature type="transmembrane region" description="Helical" evidence="9">
    <location>
        <begin position="949"/>
        <end position="967"/>
    </location>
</feature>
<evidence type="ECO:0000313" key="10">
    <source>
        <dbReference type="EMBL" id="KAL3822990.1"/>
    </source>
</evidence>
<evidence type="ECO:0000256" key="2">
    <source>
        <dbReference type="ARBA" id="ARBA00006574"/>
    </source>
</evidence>
<dbReference type="GO" id="GO:0016020">
    <property type="term" value="C:membrane"/>
    <property type="evidence" value="ECO:0007669"/>
    <property type="project" value="UniProtKB-SubCell"/>
</dbReference>
<evidence type="ECO:0000256" key="5">
    <source>
        <dbReference type="ARBA" id="ARBA00022989"/>
    </source>
</evidence>
<evidence type="ECO:0000256" key="4">
    <source>
        <dbReference type="ARBA" id="ARBA00022821"/>
    </source>
</evidence>
<dbReference type="Pfam" id="PF03094">
    <property type="entry name" value="Mlo"/>
    <property type="match status" value="1"/>
</dbReference>
<feature type="transmembrane region" description="Helical" evidence="9">
    <location>
        <begin position="101"/>
        <end position="131"/>
    </location>
</feature>
<evidence type="ECO:0000256" key="1">
    <source>
        <dbReference type="ARBA" id="ARBA00004141"/>
    </source>
</evidence>
<evidence type="ECO:0000313" key="11">
    <source>
        <dbReference type="Proteomes" id="UP001530377"/>
    </source>
</evidence>
<gene>
    <name evidence="10" type="ORF">ACHAXA_008130</name>
</gene>
<evidence type="ECO:0000256" key="6">
    <source>
        <dbReference type="ARBA" id="ARBA00023136"/>
    </source>
</evidence>
<dbReference type="GO" id="GO:0006952">
    <property type="term" value="P:defense response"/>
    <property type="evidence" value="ECO:0007669"/>
    <property type="project" value="UniProtKB-KW"/>
</dbReference>
<proteinExistence type="inferred from homology"/>
<feature type="transmembrane region" description="Helical" evidence="9">
    <location>
        <begin position="21"/>
        <end position="40"/>
    </location>
</feature>
<keyword evidence="11" id="KW-1185">Reference proteome</keyword>
<protein>
    <submittedName>
        <fullName evidence="10">Uncharacterized protein</fullName>
    </submittedName>
</protein>
<keyword evidence="7" id="KW-0568">Pathogenesis-related protein</keyword>
<keyword evidence="5 9" id="KW-1133">Transmembrane helix</keyword>
<feature type="transmembrane region" description="Helical" evidence="9">
    <location>
        <begin position="244"/>
        <end position="266"/>
    </location>
</feature>
<keyword evidence="3 9" id="KW-0812">Transmembrane</keyword>
<dbReference type="EMBL" id="JALLPB020000049">
    <property type="protein sequence ID" value="KAL3822990.1"/>
    <property type="molecule type" value="Genomic_DNA"/>
</dbReference>
<comment type="similarity">
    <text evidence="2">Belongs to the MLO family.</text>
</comment>
<feature type="transmembrane region" description="Helical" evidence="9">
    <location>
        <begin position="987"/>
        <end position="1008"/>
    </location>
</feature>
<accession>A0ABD3SET8</accession>
<evidence type="ECO:0000256" key="9">
    <source>
        <dbReference type="SAM" id="Phobius"/>
    </source>
</evidence>
<feature type="transmembrane region" description="Helical" evidence="9">
    <location>
        <begin position="396"/>
        <end position="414"/>
    </location>
</feature>
<evidence type="ECO:0000256" key="7">
    <source>
        <dbReference type="ARBA" id="ARBA00023265"/>
    </source>
</evidence>
<keyword evidence="8" id="KW-0175">Coiled coil</keyword>
<feature type="transmembrane region" description="Helical" evidence="9">
    <location>
        <begin position="1020"/>
        <end position="1043"/>
    </location>
</feature>
<reference evidence="10 11" key="1">
    <citation type="submission" date="2024-10" db="EMBL/GenBank/DDBJ databases">
        <title>Updated reference genomes for cyclostephanoid diatoms.</title>
        <authorList>
            <person name="Roberts W.R."/>
            <person name="Alverson A.J."/>
        </authorList>
    </citation>
    <scope>NUCLEOTIDE SEQUENCE [LARGE SCALE GENOMIC DNA]</scope>
    <source>
        <strain evidence="10 11">AJA228-03</strain>
    </source>
</reference>
<keyword evidence="6 9" id="KW-0472">Membrane</keyword>
<keyword evidence="4" id="KW-0611">Plant defense</keyword>
<feature type="transmembrane region" description="Helical" evidence="9">
    <location>
        <begin position="286"/>
        <end position="307"/>
    </location>
</feature>
<feature type="coiled-coil region" evidence="8">
    <location>
        <begin position="446"/>
        <end position="479"/>
    </location>
</feature>
<dbReference type="Proteomes" id="UP001530377">
    <property type="component" value="Unassembled WGS sequence"/>
</dbReference>
<evidence type="ECO:0000256" key="3">
    <source>
        <dbReference type="ARBA" id="ARBA00022692"/>
    </source>
</evidence>
<sequence length="1503" mass="170268">MSLSIERLLASTQSDSGSREVSIMFLVVITLALVLLFEVIRRQVDAAVSGHQFFQAVVDLIYREITTLGLVEFFLYLMHKYSTIINYDVEVYSTSSSPPRFLLAAFVDVHFMLFYTALFNAIQGCIIRLLVGHRTDKSWVHMEDIDIGHYVAIRKEFDRLDGMIPRLSGNNDEGQSSSWWDSLQRALHKIMFKLRHSRSNISRRKDQLLVPIRFHELRAHLIDSNNLPPRFKVSGYLKRSLTSVLLDFVHISPVAWLMLMATTNLMYFASGMILSVSTNALNVERFFLYISISLVACFLAVSFVLYFRMKFIFSKILHMKLTVVDAEDEITRTWRGFSALSASTTKSINQLDLFWGRSPRLVIVIIQYMQFGYALGFSVLFTFHQDIMAKHDMDNMWEWFWVGLILSYLVFLILMMETIPWYTLCTSMGQLVNQERLRETLAKLKLGEEIRKKESLEDERKAEEEIARRKRELEAKQVEDAATGARVSSGLSSHTIKASCIPFPAQGFFNLISPMVCLTPIQNTSSAEEGQLPYTSTLFSNLFSKNTVASPIPLSSGLRKGVLARKKSLSDGVQAMNISTSHGDFFCASSNSPSGSGRLSAAAALRLQNMKEVETCPSEMQSRQRRRCFNKSISDSVAFMRELNSDLEVTAENPIITSNETSEKSHASPSMRSLNEVDVMKGHFENTKLCNDLSYLTQRKHEIKHRRRLMKTQSEGVSSMRLSIPKDLKMLTFDSDIEREPERLVTLSELTQMSAKDLPEIPAFKRKIKPNRHQRQKSASDGVALMRTGIARRTSSAAAISAPSKKLSDLTQSSATDLPQIPDLRRNVITNRHQIQKSASNGVTLMTAGTSTDNIATRNADLNKDQQNHEVKDEKSVLDTVKNRVSFASGQIFDAKDESIDSATIDDGDKTDVDDIPEALVKIAVARQGRMLVFVQRFNLTSFVQGSRYRIMSAFGPMTCFFIIARVEIFNAYAEDTQSSWYNLMPFFFWLEVSFYCIMMAEMLLILALFTTMRGSRRSLIFIIAAVFGVVINLMCLLLLLVAEAKRCCSNDNNIVSRLLAIDPLKEYYNPDAGYVVCCSKFGQRMYGGLGIIEPFTALIALYPMRFQVHRIANISEEVLHFYEESHEEHHGPDPADKVRSLWLTAIGVYSDIAKTKGFFSGELLQCMLGIYSDSKSNGDGKESVISTRDIQNRDINGEISASETCEDLGNENYQTTLDTSSSGLMGSSATPKVTRYDLGVTFVYPKARLVRRMRRCERRLLPLMDSWAVVDAVLTSHELVLFDVTDTMGDLGLLPPSSTDGCKGLYLSDVAKGRKIVSQFNLHEIDFVEIEHRAPVLREKIEGDDVESTHNYSLMEYWQCGNSSCEDYEVGTMDKRWSRVPEDRVKIHFKYNTLFLRFMVDLKEMEHRNKVACNADDIGLALNVGAEAKVWCRTIARLRGASNLKQNLPHYGDDGKDELEVLDFVKYYERDDNDIQNTMKTHNSLHRRMSSLGFLNGKVLST</sequence>
<comment type="caution">
    <text evidence="10">The sequence shown here is derived from an EMBL/GenBank/DDBJ whole genome shotgun (WGS) entry which is preliminary data.</text>
</comment>
<comment type="subcellular location">
    <subcellularLocation>
        <location evidence="1">Membrane</location>
        <topology evidence="1">Multi-pass membrane protein</topology>
    </subcellularLocation>
</comment>
<feature type="transmembrane region" description="Helical" evidence="9">
    <location>
        <begin position="361"/>
        <end position="384"/>
    </location>
</feature>
<evidence type="ECO:0000256" key="8">
    <source>
        <dbReference type="SAM" id="Coils"/>
    </source>
</evidence>
<name>A0ABD3SET8_9STRA</name>
<organism evidence="10 11">
    <name type="scientific">Cyclostephanos tholiformis</name>
    <dbReference type="NCBI Taxonomy" id="382380"/>
    <lineage>
        <taxon>Eukaryota</taxon>
        <taxon>Sar</taxon>
        <taxon>Stramenopiles</taxon>
        <taxon>Ochrophyta</taxon>
        <taxon>Bacillariophyta</taxon>
        <taxon>Coscinodiscophyceae</taxon>
        <taxon>Thalassiosirophycidae</taxon>
        <taxon>Stephanodiscales</taxon>
        <taxon>Stephanodiscaceae</taxon>
        <taxon>Cyclostephanos</taxon>
    </lineage>
</organism>